<comment type="caution">
    <text evidence="9">The sequence shown here is derived from an EMBL/GenBank/DDBJ whole genome shotgun (WGS) entry which is preliminary data.</text>
</comment>
<organism evidence="9 10">
    <name type="scientific">Mycena metata</name>
    <dbReference type="NCBI Taxonomy" id="1033252"/>
    <lineage>
        <taxon>Eukaryota</taxon>
        <taxon>Fungi</taxon>
        <taxon>Dikarya</taxon>
        <taxon>Basidiomycota</taxon>
        <taxon>Agaricomycotina</taxon>
        <taxon>Agaricomycetes</taxon>
        <taxon>Agaricomycetidae</taxon>
        <taxon>Agaricales</taxon>
        <taxon>Marasmiineae</taxon>
        <taxon>Mycenaceae</taxon>
        <taxon>Mycena</taxon>
    </lineage>
</organism>
<evidence type="ECO:0000256" key="4">
    <source>
        <dbReference type="ARBA" id="ARBA00022771"/>
    </source>
</evidence>
<gene>
    <name evidence="9" type="ORF">B0H16DRAFT_1826416</name>
</gene>
<dbReference type="PANTHER" id="PTHR24406">
    <property type="entry name" value="TRANSCRIPTIONAL REPRESSOR CTCFL-RELATED"/>
    <property type="match status" value="1"/>
</dbReference>
<keyword evidence="2" id="KW-0479">Metal-binding</keyword>
<evidence type="ECO:0000313" key="10">
    <source>
        <dbReference type="Proteomes" id="UP001215598"/>
    </source>
</evidence>
<dbReference type="Gene3D" id="3.30.160.60">
    <property type="entry name" value="Classic Zinc Finger"/>
    <property type="match status" value="1"/>
</dbReference>
<evidence type="ECO:0000256" key="2">
    <source>
        <dbReference type="ARBA" id="ARBA00022723"/>
    </source>
</evidence>
<evidence type="ECO:0000256" key="7">
    <source>
        <dbReference type="PROSITE-ProRule" id="PRU00042"/>
    </source>
</evidence>
<name>A0AAD7M8L9_9AGAR</name>
<evidence type="ECO:0000259" key="8">
    <source>
        <dbReference type="PROSITE" id="PS50157"/>
    </source>
</evidence>
<keyword evidence="4 7" id="KW-0863">Zinc-finger</keyword>
<dbReference type="GO" id="GO:0008270">
    <property type="term" value="F:zinc ion binding"/>
    <property type="evidence" value="ECO:0007669"/>
    <property type="project" value="UniProtKB-KW"/>
</dbReference>
<keyword evidence="6" id="KW-0539">Nucleus</keyword>
<dbReference type="PROSITE" id="PS50157">
    <property type="entry name" value="ZINC_FINGER_C2H2_2"/>
    <property type="match status" value="2"/>
</dbReference>
<evidence type="ECO:0000313" key="9">
    <source>
        <dbReference type="EMBL" id="KAJ7705781.1"/>
    </source>
</evidence>
<keyword evidence="10" id="KW-1185">Reference proteome</keyword>
<sequence length="386" mass="42588">MVFNSRNALREHYKRGRHPFCVLCHKDCRDDAELDAHNASVHSRFTCTICRGKTFGTQSSLDDHYRGKPAAIHPNCDRCGKGFLNDSGLNDHVLVDHPKSKCCYGTIFDDDLPLHYRESVNHPKCLTCGIGFKDDKLHRAHATAEHGDLHCTICQRQFATRTHLAEHFKTADVHPLCAPCGMGFLDDAAFIEHLSAAEHIIVRCLHSALGSALKHLLPTNEVPGRTRPLPPPSDWVRHFWTSTTQNQVIPTLQTVPVMINEQMASIKAFCEPEIYHNSGPTSVGGQVLGPGVLGPATKSLQTHNVLRRESTSPEGQTNAPQVDRLKSWTSLNDSVPWTSVIGSNTTHLPHTSSSWLVELSEGFSGSDSRWSLTGSTSYDSLGGAFF</sequence>
<comment type="subcellular location">
    <subcellularLocation>
        <location evidence="1">Nucleus</location>
    </subcellularLocation>
</comment>
<dbReference type="InterPro" id="IPR013087">
    <property type="entry name" value="Znf_C2H2_type"/>
</dbReference>
<dbReference type="Proteomes" id="UP001215598">
    <property type="component" value="Unassembled WGS sequence"/>
</dbReference>
<dbReference type="InterPro" id="IPR036236">
    <property type="entry name" value="Znf_C2H2_sf"/>
</dbReference>
<dbReference type="Pfam" id="PF12874">
    <property type="entry name" value="zf-met"/>
    <property type="match status" value="2"/>
</dbReference>
<dbReference type="SMART" id="SM00355">
    <property type="entry name" value="ZnF_C2H2"/>
    <property type="match status" value="6"/>
</dbReference>
<dbReference type="GO" id="GO:0005634">
    <property type="term" value="C:nucleus"/>
    <property type="evidence" value="ECO:0007669"/>
    <property type="project" value="UniProtKB-SubCell"/>
</dbReference>
<reference evidence="9" key="1">
    <citation type="submission" date="2023-03" db="EMBL/GenBank/DDBJ databases">
        <title>Massive genome expansion in bonnet fungi (Mycena s.s.) driven by repeated elements and novel gene families across ecological guilds.</title>
        <authorList>
            <consortium name="Lawrence Berkeley National Laboratory"/>
            <person name="Harder C.B."/>
            <person name="Miyauchi S."/>
            <person name="Viragh M."/>
            <person name="Kuo A."/>
            <person name="Thoen E."/>
            <person name="Andreopoulos B."/>
            <person name="Lu D."/>
            <person name="Skrede I."/>
            <person name="Drula E."/>
            <person name="Henrissat B."/>
            <person name="Morin E."/>
            <person name="Kohler A."/>
            <person name="Barry K."/>
            <person name="LaButti K."/>
            <person name="Morin E."/>
            <person name="Salamov A."/>
            <person name="Lipzen A."/>
            <person name="Mereny Z."/>
            <person name="Hegedus B."/>
            <person name="Baldrian P."/>
            <person name="Stursova M."/>
            <person name="Weitz H."/>
            <person name="Taylor A."/>
            <person name="Grigoriev I.V."/>
            <person name="Nagy L.G."/>
            <person name="Martin F."/>
            <person name="Kauserud H."/>
        </authorList>
    </citation>
    <scope>NUCLEOTIDE SEQUENCE</scope>
    <source>
        <strain evidence="9">CBHHK182m</strain>
    </source>
</reference>
<evidence type="ECO:0000256" key="6">
    <source>
        <dbReference type="ARBA" id="ARBA00023242"/>
    </source>
</evidence>
<keyword evidence="5" id="KW-0862">Zinc</keyword>
<evidence type="ECO:0000256" key="1">
    <source>
        <dbReference type="ARBA" id="ARBA00004123"/>
    </source>
</evidence>
<evidence type="ECO:0000256" key="3">
    <source>
        <dbReference type="ARBA" id="ARBA00022737"/>
    </source>
</evidence>
<keyword evidence="3" id="KW-0677">Repeat</keyword>
<protein>
    <recommendedName>
        <fullName evidence="8">C2H2-type domain-containing protein</fullName>
    </recommendedName>
</protein>
<dbReference type="EMBL" id="JARKIB010000466">
    <property type="protein sequence ID" value="KAJ7705781.1"/>
    <property type="molecule type" value="Genomic_DNA"/>
</dbReference>
<dbReference type="AlphaFoldDB" id="A0AAD7M8L9"/>
<proteinExistence type="predicted"/>
<accession>A0AAD7M8L9</accession>
<dbReference type="PROSITE" id="PS00028">
    <property type="entry name" value="ZINC_FINGER_C2H2_1"/>
    <property type="match status" value="1"/>
</dbReference>
<feature type="domain" description="C2H2-type" evidence="8">
    <location>
        <begin position="74"/>
        <end position="102"/>
    </location>
</feature>
<feature type="domain" description="C2H2-type" evidence="8">
    <location>
        <begin position="149"/>
        <end position="179"/>
    </location>
</feature>
<dbReference type="SUPFAM" id="SSF57667">
    <property type="entry name" value="beta-beta-alpha zinc fingers"/>
    <property type="match status" value="1"/>
</dbReference>
<evidence type="ECO:0000256" key="5">
    <source>
        <dbReference type="ARBA" id="ARBA00022833"/>
    </source>
</evidence>
<dbReference type="InterPro" id="IPR050888">
    <property type="entry name" value="ZnF_C2H2-type_TF"/>
</dbReference>